<evidence type="ECO:0000259" key="2">
    <source>
        <dbReference type="Pfam" id="PF04168"/>
    </source>
</evidence>
<gene>
    <name evidence="3" type="ORF">DX908_14125</name>
</gene>
<sequence>MALLSRTAENLYWIGRYVERAENMARLLESGKRMSAIPRVADQPPPWEAILSAAGVLHTFKEQHTELNQLNTVAHMAFSQDNPSSIYSAIAAARANARSIRTAMTIDMWEAINEFWHSLLGTGPIEPGDGRLLPFLDTVKQKCALFRGVADSTILRNDTYDFLRLGTFVERADCTARLLDVEYFALTQPEDAADSPIDTYHWAVILRATSSARAYNWVYGGGYDLENMIDFLVLNTRSPRSLAFCIENITEHLNRLARLYAERHDCHEICASIATELSQNDAEAVIESGLHEFLTRFIARNNWLSSQIGRDYHFTNMALPIDPKPEDEDLDEVSEQSLNQAMS</sequence>
<dbReference type="PANTHER" id="PTHR34595">
    <property type="entry name" value="BLR5612 PROTEIN"/>
    <property type="match status" value="1"/>
</dbReference>
<organism evidence="3 4">
    <name type="scientific">Parvularcula marina</name>
    <dbReference type="NCBI Taxonomy" id="2292771"/>
    <lineage>
        <taxon>Bacteria</taxon>
        <taxon>Pseudomonadati</taxon>
        <taxon>Pseudomonadota</taxon>
        <taxon>Alphaproteobacteria</taxon>
        <taxon>Parvularculales</taxon>
        <taxon>Parvularculaceae</taxon>
        <taxon>Parvularcula</taxon>
    </lineage>
</organism>
<dbReference type="EMBL" id="QUQO01000002">
    <property type="protein sequence ID" value="RFB01425.1"/>
    <property type="molecule type" value="Genomic_DNA"/>
</dbReference>
<protein>
    <submittedName>
        <fullName evidence="3">Alpha-E domain-containing protein</fullName>
    </submittedName>
</protein>
<dbReference type="InterPro" id="IPR051680">
    <property type="entry name" value="ATP-dep_Glu-Cys_Ligase-2"/>
</dbReference>
<dbReference type="Proteomes" id="UP000264589">
    <property type="component" value="Unassembled WGS sequence"/>
</dbReference>
<evidence type="ECO:0000313" key="3">
    <source>
        <dbReference type="EMBL" id="RFB01425.1"/>
    </source>
</evidence>
<keyword evidence="4" id="KW-1185">Reference proteome</keyword>
<dbReference type="InParanoid" id="A0A371R7K2"/>
<dbReference type="OrthoDB" id="9803532at2"/>
<name>A0A371R7K2_9PROT</name>
<dbReference type="Pfam" id="PF04168">
    <property type="entry name" value="Alpha-E"/>
    <property type="match status" value="1"/>
</dbReference>
<accession>A0A371R7K2</accession>
<feature type="region of interest" description="Disordered" evidence="1">
    <location>
        <begin position="323"/>
        <end position="343"/>
    </location>
</feature>
<evidence type="ECO:0000313" key="4">
    <source>
        <dbReference type="Proteomes" id="UP000264589"/>
    </source>
</evidence>
<reference evidence="3 4" key="1">
    <citation type="submission" date="2018-08" db="EMBL/GenBank/DDBJ databases">
        <title>Parvularcula sp. SM1705, isolated from surface water of the South Sea China.</title>
        <authorList>
            <person name="Sun L."/>
        </authorList>
    </citation>
    <scope>NUCLEOTIDE SEQUENCE [LARGE SCALE GENOMIC DNA]</scope>
    <source>
        <strain evidence="3 4">SM1705</strain>
    </source>
</reference>
<feature type="compositionally biased region" description="Acidic residues" evidence="1">
    <location>
        <begin position="325"/>
        <end position="334"/>
    </location>
</feature>
<dbReference type="InterPro" id="IPR007296">
    <property type="entry name" value="DUF403"/>
</dbReference>
<dbReference type="AlphaFoldDB" id="A0A371R7K2"/>
<dbReference type="PANTHER" id="PTHR34595:SF7">
    <property type="entry name" value="SLL1039 PROTEIN"/>
    <property type="match status" value="1"/>
</dbReference>
<evidence type="ECO:0000256" key="1">
    <source>
        <dbReference type="SAM" id="MobiDB-lite"/>
    </source>
</evidence>
<proteinExistence type="predicted"/>
<dbReference type="RefSeq" id="WP_116393141.1">
    <property type="nucleotide sequence ID" value="NZ_QUQO01000002.1"/>
</dbReference>
<feature type="domain" description="DUF403" evidence="2">
    <location>
        <begin position="3"/>
        <end position="312"/>
    </location>
</feature>
<comment type="caution">
    <text evidence="3">The sequence shown here is derived from an EMBL/GenBank/DDBJ whole genome shotgun (WGS) entry which is preliminary data.</text>
</comment>